<proteinExistence type="predicted"/>
<dbReference type="EMBL" id="CABFNQ020000737">
    <property type="protein sequence ID" value="CAH0028879.1"/>
    <property type="molecule type" value="Genomic_DNA"/>
</dbReference>
<evidence type="ECO:0000313" key="2">
    <source>
        <dbReference type="EMBL" id="CAH0028879.1"/>
    </source>
</evidence>
<name>A0A9N9VT10_9HYPO</name>
<keyword evidence="3" id="KW-1185">Reference proteome</keyword>
<dbReference type="AlphaFoldDB" id="A0A9N9VT10"/>
<feature type="compositionally biased region" description="Low complexity" evidence="1">
    <location>
        <begin position="30"/>
        <end position="41"/>
    </location>
</feature>
<feature type="region of interest" description="Disordered" evidence="1">
    <location>
        <begin position="1"/>
        <end position="87"/>
    </location>
</feature>
<reference evidence="2" key="1">
    <citation type="submission" date="2021-10" db="EMBL/GenBank/DDBJ databases">
        <authorList>
            <person name="Piombo E."/>
        </authorList>
    </citation>
    <scope>NUCLEOTIDE SEQUENCE</scope>
</reference>
<evidence type="ECO:0000313" key="3">
    <source>
        <dbReference type="Proteomes" id="UP000696573"/>
    </source>
</evidence>
<dbReference type="Proteomes" id="UP000696573">
    <property type="component" value="Unassembled WGS sequence"/>
</dbReference>
<evidence type="ECO:0000256" key="1">
    <source>
        <dbReference type="SAM" id="MobiDB-lite"/>
    </source>
</evidence>
<gene>
    <name evidence="2" type="ORF">CRHIZ90672A_00012959</name>
</gene>
<organism evidence="2 3">
    <name type="scientific">Clonostachys rhizophaga</name>
    <dbReference type="NCBI Taxonomy" id="160324"/>
    <lineage>
        <taxon>Eukaryota</taxon>
        <taxon>Fungi</taxon>
        <taxon>Dikarya</taxon>
        <taxon>Ascomycota</taxon>
        <taxon>Pezizomycotina</taxon>
        <taxon>Sordariomycetes</taxon>
        <taxon>Hypocreomycetidae</taxon>
        <taxon>Hypocreales</taxon>
        <taxon>Bionectriaceae</taxon>
        <taxon>Clonostachys</taxon>
    </lineage>
</organism>
<sequence length="87" mass="8782">MDFPPGPDCASQRAGRAGDSVWGPSTNGRPGAVAGVVLPPVSQSEVEEGDEVAESSATPPLEAGPELEGSAEIEPQDQEAQLLVGEA</sequence>
<accession>A0A9N9VT10</accession>
<protein>
    <submittedName>
        <fullName evidence="2">Uncharacterized protein</fullName>
    </submittedName>
</protein>
<comment type="caution">
    <text evidence="2">The sequence shown here is derived from an EMBL/GenBank/DDBJ whole genome shotgun (WGS) entry which is preliminary data.</text>
</comment>